<reference evidence="2" key="1">
    <citation type="submission" date="2025-08" db="UniProtKB">
        <authorList>
            <consortium name="RefSeq"/>
        </authorList>
    </citation>
    <scope>IDENTIFICATION</scope>
    <source>
        <strain evidence="2">Airmid</strain>
    </source>
</reference>
<dbReference type="SUPFAM" id="SSF82199">
    <property type="entry name" value="SET domain"/>
    <property type="match status" value="1"/>
</dbReference>
<dbReference type="GO" id="GO:0005634">
    <property type="term" value="C:nucleus"/>
    <property type="evidence" value="ECO:0007669"/>
    <property type="project" value="TreeGrafter"/>
</dbReference>
<proteinExistence type="predicted"/>
<dbReference type="AlphaFoldDB" id="A0A6P6Y4X8"/>
<dbReference type="OrthoDB" id="1028014at2759"/>
<name>A0A6P6Y4X8_DERPT</name>
<gene>
    <name evidence="2" type="primary">LOC113794182</name>
</gene>
<evidence type="ECO:0000313" key="2">
    <source>
        <dbReference type="RefSeq" id="XP_027200081.1"/>
    </source>
</evidence>
<dbReference type="InParanoid" id="A0A6P6Y4X8"/>
<dbReference type="Proteomes" id="UP000515146">
    <property type="component" value="Unplaced"/>
</dbReference>
<dbReference type="InterPro" id="IPR050869">
    <property type="entry name" value="H3K4_H4K5_MeTrfase"/>
</dbReference>
<organism evidence="1 2">
    <name type="scientific">Dermatophagoides pteronyssinus</name>
    <name type="common">European house dust mite</name>
    <dbReference type="NCBI Taxonomy" id="6956"/>
    <lineage>
        <taxon>Eukaryota</taxon>
        <taxon>Metazoa</taxon>
        <taxon>Ecdysozoa</taxon>
        <taxon>Arthropoda</taxon>
        <taxon>Chelicerata</taxon>
        <taxon>Arachnida</taxon>
        <taxon>Acari</taxon>
        <taxon>Acariformes</taxon>
        <taxon>Sarcoptiformes</taxon>
        <taxon>Astigmata</taxon>
        <taxon>Psoroptidia</taxon>
        <taxon>Analgoidea</taxon>
        <taxon>Pyroglyphidae</taxon>
        <taxon>Dermatophagoidinae</taxon>
        <taxon>Dermatophagoides</taxon>
    </lineage>
</organism>
<protein>
    <submittedName>
        <fullName evidence="2">Uncharacterized protein LOC113794182</fullName>
    </submittedName>
</protein>
<sequence length="308" mass="35802">MIAGHLFLRFMLRLYLYLKHNPERFYERQNFLKDENFGVCLGDIRFEKHLPDDPPRMIHFLSLFKHLDSLKIEWNIKGMSICHGICYQCGFIIFDYGMQRLGAGLYISESRLKHSCSTSAKTLFNGTQLVLRATRPIEIGEQITINDIYFSNLPSSLESTLLGKIFRTYNFFSYECRKCVSENEDYFLKKFKILGQSRKLVDAISDCVSNNLNEIYRVCKICLSTMSEICSECHLGLILHKINILEIYANIHDDVKELSVAELAKIVEITLPSVYNEIFENTYFNREEKASFTIVKALANVEFNVKKN</sequence>
<dbReference type="InterPro" id="IPR046341">
    <property type="entry name" value="SET_dom_sf"/>
</dbReference>
<dbReference type="PANTHER" id="PTHR12197">
    <property type="entry name" value="HISTONE-LYSINE N-METHYLTRANSFERASE SMYD"/>
    <property type="match status" value="1"/>
</dbReference>
<dbReference type="RefSeq" id="XP_027200081.1">
    <property type="nucleotide sequence ID" value="XM_027344280.1"/>
</dbReference>
<dbReference type="KEGG" id="dpte:113794182"/>
<keyword evidence="1" id="KW-1185">Reference proteome</keyword>
<evidence type="ECO:0000313" key="1">
    <source>
        <dbReference type="Proteomes" id="UP000515146"/>
    </source>
</evidence>
<dbReference type="PANTHER" id="PTHR12197:SF251">
    <property type="entry name" value="EG:BACR7C10.4 PROTEIN"/>
    <property type="match status" value="1"/>
</dbReference>
<accession>A0A6P6Y4X8</accession>
<dbReference type="Gene3D" id="2.170.270.10">
    <property type="entry name" value="SET domain"/>
    <property type="match status" value="1"/>
</dbReference>